<proteinExistence type="predicted"/>
<name>A0A9N9DBW4_9GLOM</name>
<organism evidence="1 2">
    <name type="scientific">Paraglomus occultum</name>
    <dbReference type="NCBI Taxonomy" id="144539"/>
    <lineage>
        <taxon>Eukaryota</taxon>
        <taxon>Fungi</taxon>
        <taxon>Fungi incertae sedis</taxon>
        <taxon>Mucoromycota</taxon>
        <taxon>Glomeromycotina</taxon>
        <taxon>Glomeromycetes</taxon>
        <taxon>Paraglomerales</taxon>
        <taxon>Paraglomeraceae</taxon>
        <taxon>Paraglomus</taxon>
    </lineage>
</organism>
<accession>A0A9N9DBW4</accession>
<sequence length="58" mass="6857">LDAQVKQLHNDINTIKDVLKCYVLDTSYLEEGPQWFADTRAKIRGIFVRLCSCCRRRR</sequence>
<feature type="non-terminal residue" evidence="1">
    <location>
        <position position="1"/>
    </location>
</feature>
<reference evidence="1" key="1">
    <citation type="submission" date="2021-06" db="EMBL/GenBank/DDBJ databases">
        <authorList>
            <person name="Kallberg Y."/>
            <person name="Tangrot J."/>
            <person name="Rosling A."/>
        </authorList>
    </citation>
    <scope>NUCLEOTIDE SEQUENCE</scope>
    <source>
        <strain evidence="1">IA702</strain>
    </source>
</reference>
<evidence type="ECO:0000313" key="2">
    <source>
        <dbReference type="Proteomes" id="UP000789572"/>
    </source>
</evidence>
<dbReference type="EMBL" id="CAJVPJ010002824">
    <property type="protein sequence ID" value="CAG8630033.1"/>
    <property type="molecule type" value="Genomic_DNA"/>
</dbReference>
<dbReference type="AlphaFoldDB" id="A0A9N9DBW4"/>
<gene>
    <name evidence="1" type="ORF">POCULU_LOCUS8845</name>
</gene>
<keyword evidence="2" id="KW-1185">Reference proteome</keyword>
<protein>
    <submittedName>
        <fullName evidence="1">6232_t:CDS:1</fullName>
    </submittedName>
</protein>
<dbReference type="Proteomes" id="UP000789572">
    <property type="component" value="Unassembled WGS sequence"/>
</dbReference>
<comment type="caution">
    <text evidence="1">The sequence shown here is derived from an EMBL/GenBank/DDBJ whole genome shotgun (WGS) entry which is preliminary data.</text>
</comment>
<evidence type="ECO:0000313" key="1">
    <source>
        <dbReference type="EMBL" id="CAG8630033.1"/>
    </source>
</evidence>